<feature type="region of interest" description="Disordered" evidence="1">
    <location>
        <begin position="149"/>
        <end position="183"/>
    </location>
</feature>
<dbReference type="EMBL" id="JACJLV010000028">
    <property type="protein sequence ID" value="MBM6827251.1"/>
    <property type="molecule type" value="Genomic_DNA"/>
</dbReference>
<evidence type="ECO:0000256" key="1">
    <source>
        <dbReference type="SAM" id="MobiDB-lite"/>
    </source>
</evidence>
<evidence type="ECO:0000313" key="6">
    <source>
        <dbReference type="Proteomes" id="UP000713880"/>
    </source>
</evidence>
<feature type="chain" id="PRO_5037921278" evidence="3">
    <location>
        <begin position="29"/>
        <end position="241"/>
    </location>
</feature>
<reference evidence="5" key="2">
    <citation type="journal article" date="2021" name="Sci. Rep.">
        <title>The distribution of antibiotic resistance genes in chicken gut microbiota commensals.</title>
        <authorList>
            <person name="Juricova H."/>
            <person name="Matiasovicova J."/>
            <person name="Kubasova T."/>
            <person name="Cejkova D."/>
            <person name="Rychlik I."/>
        </authorList>
    </citation>
    <scope>NUCLEOTIDE SEQUENCE</scope>
    <source>
        <strain evidence="5">An420c</strain>
    </source>
</reference>
<accession>A0A938X0W5</accession>
<feature type="domain" description="Mobile element protein CD1107-like" evidence="4">
    <location>
        <begin position="79"/>
        <end position="214"/>
    </location>
</feature>
<dbReference type="InterPro" id="IPR025376">
    <property type="entry name" value="CD1107-like_dom"/>
</dbReference>
<comment type="caution">
    <text evidence="5">The sequence shown here is derived from an EMBL/GenBank/DDBJ whole genome shotgun (WGS) entry which is preliminary data.</text>
</comment>
<proteinExistence type="predicted"/>
<keyword evidence="2" id="KW-0472">Membrane</keyword>
<evidence type="ECO:0000259" key="4">
    <source>
        <dbReference type="Pfam" id="PF14283"/>
    </source>
</evidence>
<feature type="region of interest" description="Disordered" evidence="1">
    <location>
        <begin position="26"/>
        <end position="90"/>
    </location>
</feature>
<evidence type="ECO:0000313" key="5">
    <source>
        <dbReference type="EMBL" id="MBM6827251.1"/>
    </source>
</evidence>
<keyword evidence="2" id="KW-0812">Transmembrane</keyword>
<feature type="signal peptide" evidence="3">
    <location>
        <begin position="1"/>
        <end position="28"/>
    </location>
</feature>
<keyword evidence="2" id="KW-1133">Transmembrane helix</keyword>
<evidence type="ECO:0000256" key="3">
    <source>
        <dbReference type="SAM" id="SignalP"/>
    </source>
</evidence>
<feature type="compositionally biased region" description="Low complexity" evidence="1">
    <location>
        <begin position="30"/>
        <end position="48"/>
    </location>
</feature>
<dbReference type="Pfam" id="PF14283">
    <property type="entry name" value="CD1107-like"/>
    <property type="match status" value="1"/>
</dbReference>
<keyword evidence="6" id="KW-1185">Reference proteome</keyword>
<reference evidence="5" key="1">
    <citation type="submission" date="2020-08" db="EMBL/GenBank/DDBJ databases">
        <authorList>
            <person name="Cejkova D."/>
            <person name="Kubasova T."/>
            <person name="Jahodarova E."/>
            <person name="Rychlik I."/>
        </authorList>
    </citation>
    <scope>NUCLEOTIDE SEQUENCE</scope>
    <source>
        <strain evidence="5">An420c</strain>
    </source>
</reference>
<feature type="transmembrane region" description="Helical" evidence="2">
    <location>
        <begin position="188"/>
        <end position="208"/>
    </location>
</feature>
<feature type="region of interest" description="Disordered" evidence="1">
    <location>
        <begin position="217"/>
        <end position="241"/>
    </location>
</feature>
<gene>
    <name evidence="5" type="ORF">H6A13_09125</name>
</gene>
<dbReference type="AlphaFoldDB" id="A0A938X0W5"/>
<organism evidence="5 6">
    <name type="scientific">Mordavella massiliensis</name>
    <dbReference type="NCBI Taxonomy" id="1871024"/>
    <lineage>
        <taxon>Bacteria</taxon>
        <taxon>Bacillati</taxon>
        <taxon>Bacillota</taxon>
        <taxon>Clostridia</taxon>
        <taxon>Eubacteriales</taxon>
        <taxon>Clostridiaceae</taxon>
        <taxon>Mordavella</taxon>
    </lineage>
</organism>
<sequence length="241" mass="25915">MRKKWNKRVLAAVMAAAMILGTSTTAFANASPPEGQEAAQEQSASAGENGQTENVPADAATETPQTEPVLEEDGTGGTAFTTPGNAQVQDDITEDGSKEFLTITTKNNNTFYLVIDRSASTENVYLLSQIDENDLQEFLKDGAVSVSEKQEPAVVLEEESQTGASAETGQEKETAVEEEPEEEVSGNAAVLIVIFLAAGAGIAAYYFLKIRKKKAIEEEEDEEGLELDDGLETVDEREETR</sequence>
<dbReference type="Proteomes" id="UP000713880">
    <property type="component" value="Unassembled WGS sequence"/>
</dbReference>
<name>A0A938X0W5_9CLOT</name>
<feature type="compositionally biased region" description="Polar residues" evidence="1">
    <location>
        <begin position="78"/>
        <end position="90"/>
    </location>
</feature>
<evidence type="ECO:0000256" key="2">
    <source>
        <dbReference type="SAM" id="Phobius"/>
    </source>
</evidence>
<keyword evidence="3" id="KW-0732">Signal</keyword>
<protein>
    <submittedName>
        <fullName evidence="5">DUF4366 domain-containing protein</fullName>
    </submittedName>
</protein>